<keyword evidence="1" id="KW-0812">Transmembrane</keyword>
<keyword evidence="1" id="KW-0472">Membrane</keyword>
<organism evidence="2 3">
    <name type="scientific">Rachicladosporium monterosium</name>
    <dbReference type="NCBI Taxonomy" id="1507873"/>
    <lineage>
        <taxon>Eukaryota</taxon>
        <taxon>Fungi</taxon>
        <taxon>Dikarya</taxon>
        <taxon>Ascomycota</taxon>
        <taxon>Pezizomycotina</taxon>
        <taxon>Dothideomycetes</taxon>
        <taxon>Dothideomycetidae</taxon>
        <taxon>Cladosporiales</taxon>
        <taxon>Cladosporiaceae</taxon>
        <taxon>Rachicladosporium</taxon>
    </lineage>
</organism>
<reference evidence="2 3" key="1">
    <citation type="submission" date="2023-08" db="EMBL/GenBank/DDBJ databases">
        <title>Black Yeasts Isolated from many extreme environments.</title>
        <authorList>
            <person name="Coleine C."/>
            <person name="Stajich J.E."/>
            <person name="Selbmann L."/>
        </authorList>
    </citation>
    <scope>NUCLEOTIDE SEQUENCE [LARGE SCALE GENOMIC DNA]</scope>
    <source>
        <strain evidence="2 3">CCFEE 5386</strain>
    </source>
</reference>
<feature type="transmembrane region" description="Helical" evidence="1">
    <location>
        <begin position="364"/>
        <end position="384"/>
    </location>
</feature>
<feature type="transmembrane region" description="Helical" evidence="1">
    <location>
        <begin position="396"/>
        <end position="417"/>
    </location>
</feature>
<name>A0ABR0LFE4_9PEZI</name>
<gene>
    <name evidence="2" type="ORF">LTR32_000625</name>
</gene>
<keyword evidence="1" id="KW-1133">Transmembrane helix</keyword>
<accession>A0ABR0LFE4</accession>
<protein>
    <submittedName>
        <fullName evidence="2">Uncharacterized protein</fullName>
    </submittedName>
</protein>
<sequence>MSRHNVFAVFGIALRDLGLRSKSHSSKPGEHDEADAALHGQTHGRATLPRTRAHLLSGERLARFRVRASRSRIFLALTLLNAVMFTINVVQIFLLERIVDSVFWVAGFPAIVFASMLLALLLWALPFHATLSETWRDASRSTRSAWIGNCLSILLPIILCEFVYMNQVAVPAFKTKTWSTSVLANNILRAPSFAISQYDLSVQVTFGACMIYGTPDNPTGDDCTPNIQTNASSGVSLTFNASTPAVVLSQTSGISILYNVSYNSSQEGYQGATWELVVYDSHQDTVLMQDCDPSVPLELSVAVSQHAIYLRQTTIADDVGAIAEDSQDCSADIYTHYNQYETSVQTLPMVTGQGDQCDLGLPNYTGPCLAFVTMSYSSFLVTTLKSSHGTDWKQMLLDEGSIVGGTMFVTWFFNIFIVT</sequence>
<evidence type="ECO:0000313" key="3">
    <source>
        <dbReference type="Proteomes" id="UP001308179"/>
    </source>
</evidence>
<comment type="caution">
    <text evidence="2">The sequence shown here is derived from an EMBL/GenBank/DDBJ whole genome shotgun (WGS) entry which is preliminary data.</text>
</comment>
<feature type="transmembrane region" description="Helical" evidence="1">
    <location>
        <begin position="101"/>
        <end position="125"/>
    </location>
</feature>
<proteinExistence type="predicted"/>
<evidence type="ECO:0000256" key="1">
    <source>
        <dbReference type="SAM" id="Phobius"/>
    </source>
</evidence>
<evidence type="ECO:0000313" key="2">
    <source>
        <dbReference type="EMBL" id="KAK5147988.1"/>
    </source>
</evidence>
<keyword evidence="3" id="KW-1185">Reference proteome</keyword>
<feature type="transmembrane region" description="Helical" evidence="1">
    <location>
        <begin position="146"/>
        <end position="165"/>
    </location>
</feature>
<feature type="transmembrane region" description="Helical" evidence="1">
    <location>
        <begin position="73"/>
        <end position="95"/>
    </location>
</feature>
<dbReference type="Proteomes" id="UP001308179">
    <property type="component" value="Unassembled WGS sequence"/>
</dbReference>
<dbReference type="EMBL" id="JAVRRR010000018">
    <property type="protein sequence ID" value="KAK5147988.1"/>
    <property type="molecule type" value="Genomic_DNA"/>
</dbReference>